<dbReference type="InterPro" id="IPR029058">
    <property type="entry name" value="AB_hydrolase_fold"/>
</dbReference>
<proteinExistence type="inferred from homology"/>
<dbReference type="AlphaFoldDB" id="A0A8H7DFI6"/>
<dbReference type="PANTHER" id="PTHR21661">
    <property type="entry name" value="EPOXIDE HYDROLASE 1-RELATED"/>
    <property type="match status" value="1"/>
</dbReference>
<dbReference type="PIRSF" id="PIRSF001112">
    <property type="entry name" value="Epoxide_hydrolase"/>
    <property type="match status" value="1"/>
</dbReference>
<evidence type="ECO:0000256" key="2">
    <source>
        <dbReference type="ARBA" id="ARBA00022801"/>
    </source>
</evidence>
<evidence type="ECO:0000256" key="1">
    <source>
        <dbReference type="ARBA" id="ARBA00010088"/>
    </source>
</evidence>
<dbReference type="Proteomes" id="UP000620124">
    <property type="component" value="Unassembled WGS sequence"/>
</dbReference>
<protein>
    <submittedName>
        <fullName evidence="5">Putative epoxide hydrolase</fullName>
    </submittedName>
</protein>
<comment type="caution">
    <text evidence="5">The sequence shown here is derived from an EMBL/GenBank/DDBJ whole genome shotgun (WGS) entry which is preliminary data.</text>
</comment>
<evidence type="ECO:0000313" key="6">
    <source>
        <dbReference type="Proteomes" id="UP000620124"/>
    </source>
</evidence>
<comment type="similarity">
    <text evidence="1">Belongs to the peptidase S33 family.</text>
</comment>
<dbReference type="InterPro" id="IPR010497">
    <property type="entry name" value="Epoxide_hydro_N"/>
</dbReference>
<dbReference type="GO" id="GO:0004301">
    <property type="term" value="F:epoxide hydrolase activity"/>
    <property type="evidence" value="ECO:0007669"/>
    <property type="project" value="TreeGrafter"/>
</dbReference>
<dbReference type="Gene3D" id="3.40.50.1820">
    <property type="entry name" value="alpha/beta hydrolase"/>
    <property type="match status" value="1"/>
</dbReference>
<keyword evidence="2 5" id="KW-0378">Hydrolase</keyword>
<feature type="active site" description="Nucleophile" evidence="3">
    <location>
        <position position="177"/>
    </location>
</feature>
<organism evidence="5 6">
    <name type="scientific">Mycena venus</name>
    <dbReference type="NCBI Taxonomy" id="2733690"/>
    <lineage>
        <taxon>Eukaryota</taxon>
        <taxon>Fungi</taxon>
        <taxon>Dikarya</taxon>
        <taxon>Basidiomycota</taxon>
        <taxon>Agaricomycotina</taxon>
        <taxon>Agaricomycetes</taxon>
        <taxon>Agaricomycetidae</taxon>
        <taxon>Agaricales</taxon>
        <taxon>Marasmiineae</taxon>
        <taxon>Mycenaceae</taxon>
        <taxon>Mycena</taxon>
    </lineage>
</organism>
<feature type="domain" description="Epoxide hydrolase N-terminal" evidence="4">
    <location>
        <begin position="16"/>
        <end position="132"/>
    </location>
</feature>
<feature type="active site" description="Proton acceptor" evidence="3">
    <location>
        <position position="360"/>
    </location>
</feature>
<dbReference type="PRINTS" id="PR00412">
    <property type="entry name" value="EPOXHYDRLASE"/>
</dbReference>
<dbReference type="InterPro" id="IPR000639">
    <property type="entry name" value="Epox_hydrolase-like"/>
</dbReference>
<dbReference type="PANTHER" id="PTHR21661:SF39">
    <property type="entry name" value="HYDROLASE, PUTATIVE (AFU_ORTHOLOGUE AFUA_3G08960)-RELATED"/>
    <property type="match status" value="1"/>
</dbReference>
<sequence>MSHFNTFPSPPKLETKPFTVAIPDADVAELKSLLKASRLGPSTPTNSNPSDHSLGVSMDWLRTAKQAWETSFDWRAQEKRMNSFPQFMTKVPVQIEGKEYIHDIHFMALFSKKKDAVPLIMLHGWPGSFIEFIPVLGILSKNSGPQSTEFKLADVAKIFNDLMLGLGFDKYVAQGGDVGSGVARILTTNHDNCKAIHLNMFSIALPQNDDRPILSQAEREALDRGAVFRQTGWAYGIEQGTRPNTLGFALSSSPLALLAWIGEKFLEWSDENPSMDEILTDVSIYWFTNSISTSFYPYRGGSCPASLLLSLSSRAFEANIIYFLPIGYTWFPREIIPVPESWIKQEGNLVFYRQAKSGGHFAALEVPEVLLKDVEDFVEQVWGLV</sequence>
<dbReference type="OrthoDB" id="7130006at2759"/>
<dbReference type="EMBL" id="JACAZI010000002">
    <property type="protein sequence ID" value="KAF7369566.1"/>
    <property type="molecule type" value="Genomic_DNA"/>
</dbReference>
<feature type="active site" description="Proton donor" evidence="3">
    <location>
        <position position="298"/>
    </location>
</feature>
<keyword evidence="6" id="KW-1185">Reference proteome</keyword>
<dbReference type="SUPFAM" id="SSF53474">
    <property type="entry name" value="alpha/beta-Hydrolases"/>
    <property type="match status" value="1"/>
</dbReference>
<name>A0A8H7DFI6_9AGAR</name>
<dbReference type="InterPro" id="IPR016292">
    <property type="entry name" value="Epoxide_hydrolase"/>
</dbReference>
<dbReference type="GO" id="GO:0097176">
    <property type="term" value="P:epoxide metabolic process"/>
    <property type="evidence" value="ECO:0007669"/>
    <property type="project" value="TreeGrafter"/>
</dbReference>
<reference evidence="5" key="1">
    <citation type="submission" date="2020-05" db="EMBL/GenBank/DDBJ databases">
        <title>Mycena genomes resolve the evolution of fungal bioluminescence.</title>
        <authorList>
            <person name="Tsai I.J."/>
        </authorList>
    </citation>
    <scope>NUCLEOTIDE SEQUENCE</scope>
    <source>
        <strain evidence="5">CCC161011</strain>
    </source>
</reference>
<accession>A0A8H7DFI6</accession>
<gene>
    <name evidence="5" type="ORF">MVEN_00286900</name>
</gene>
<evidence type="ECO:0000313" key="5">
    <source>
        <dbReference type="EMBL" id="KAF7369566.1"/>
    </source>
</evidence>
<evidence type="ECO:0000259" key="4">
    <source>
        <dbReference type="Pfam" id="PF06441"/>
    </source>
</evidence>
<dbReference type="Pfam" id="PF06441">
    <property type="entry name" value="EHN"/>
    <property type="match status" value="1"/>
</dbReference>
<evidence type="ECO:0000256" key="3">
    <source>
        <dbReference type="PIRSR" id="PIRSR001112-1"/>
    </source>
</evidence>